<feature type="compositionally biased region" description="Basic residues" evidence="7">
    <location>
        <begin position="99"/>
        <end position="109"/>
    </location>
</feature>
<reference evidence="8 9" key="1">
    <citation type="submission" date="2022-11" db="EMBL/GenBank/DDBJ databases">
        <title>Genome Sequencing of Nocardia sp. ON39_IFM12276 and assembly.</title>
        <authorList>
            <person name="Shimojima M."/>
            <person name="Toyokawa M."/>
            <person name="Uesaka K."/>
        </authorList>
    </citation>
    <scope>NUCLEOTIDE SEQUENCE [LARGE SCALE GENOMIC DNA]</scope>
    <source>
        <strain evidence="8 9">IFM 12276</strain>
    </source>
</reference>
<comment type="function">
    <text evidence="1 6">Required for the transposition of the insertion element.</text>
</comment>
<dbReference type="RefSeq" id="WP_281874013.1">
    <property type="nucleotide sequence ID" value="NZ_AP026978.1"/>
</dbReference>
<evidence type="ECO:0000256" key="1">
    <source>
        <dbReference type="ARBA" id="ARBA00002190"/>
    </source>
</evidence>
<dbReference type="Proteomes" id="UP001317870">
    <property type="component" value="Chromosome"/>
</dbReference>
<evidence type="ECO:0000256" key="6">
    <source>
        <dbReference type="RuleBase" id="RU365089"/>
    </source>
</evidence>
<dbReference type="InterPro" id="IPR001207">
    <property type="entry name" value="Transposase_mutator"/>
</dbReference>
<evidence type="ECO:0000313" key="8">
    <source>
        <dbReference type="EMBL" id="BDU01023.1"/>
    </source>
</evidence>
<evidence type="ECO:0000256" key="4">
    <source>
        <dbReference type="ARBA" id="ARBA00023125"/>
    </source>
</evidence>
<evidence type="ECO:0000256" key="5">
    <source>
        <dbReference type="ARBA" id="ARBA00023172"/>
    </source>
</evidence>
<evidence type="ECO:0000256" key="7">
    <source>
        <dbReference type="SAM" id="MobiDB-lite"/>
    </source>
</evidence>
<evidence type="ECO:0000313" key="9">
    <source>
        <dbReference type="Proteomes" id="UP001317870"/>
    </source>
</evidence>
<organism evidence="8 9">
    <name type="scientific">Nocardia sputorum</name>
    <dbReference type="NCBI Taxonomy" id="2984338"/>
    <lineage>
        <taxon>Bacteria</taxon>
        <taxon>Bacillati</taxon>
        <taxon>Actinomycetota</taxon>
        <taxon>Actinomycetes</taxon>
        <taxon>Mycobacteriales</taxon>
        <taxon>Nocardiaceae</taxon>
        <taxon>Nocardia</taxon>
    </lineage>
</organism>
<keyword evidence="6" id="KW-0814">Transposable element</keyword>
<dbReference type="PANTHER" id="PTHR33217:SF8">
    <property type="entry name" value="MUTATOR FAMILY TRANSPOSASE"/>
    <property type="match status" value="1"/>
</dbReference>
<dbReference type="Pfam" id="PF00872">
    <property type="entry name" value="Transposase_mut"/>
    <property type="match status" value="1"/>
</dbReference>
<accession>A0ABM8D120</accession>
<dbReference type="PANTHER" id="PTHR33217">
    <property type="entry name" value="TRANSPOSASE FOR INSERTION SEQUENCE ELEMENT IS1081"/>
    <property type="match status" value="1"/>
</dbReference>
<keyword evidence="9" id="KW-1185">Reference proteome</keyword>
<evidence type="ECO:0000256" key="3">
    <source>
        <dbReference type="ARBA" id="ARBA00022578"/>
    </source>
</evidence>
<protein>
    <recommendedName>
        <fullName evidence="6">Mutator family transposase</fullName>
    </recommendedName>
</protein>
<keyword evidence="3 6" id="KW-0815">Transposition</keyword>
<feature type="region of interest" description="Disordered" evidence="7">
    <location>
        <begin position="88"/>
        <end position="109"/>
    </location>
</feature>
<proteinExistence type="inferred from homology"/>
<gene>
    <name evidence="8" type="ORF">IFM12276_40510</name>
</gene>
<comment type="similarity">
    <text evidence="2 6">Belongs to the transposase mutator family.</text>
</comment>
<dbReference type="EMBL" id="AP026978">
    <property type="protein sequence ID" value="BDU01023.1"/>
    <property type="molecule type" value="Genomic_DNA"/>
</dbReference>
<evidence type="ECO:0000256" key="2">
    <source>
        <dbReference type="ARBA" id="ARBA00010961"/>
    </source>
</evidence>
<sequence length="109" mass="12540">MAGQFEPRIVPKHGRRVSGFDEAVISLCAKGLTTGEIRDHLAELYGADVSRKTISKLTDAVAAELAEWQSMDRVYAVVVIDCIRRRDPRWPGRLTPDRRRWRHRSRRCP</sequence>
<keyword evidence="4 6" id="KW-0238">DNA-binding</keyword>
<feature type="compositionally biased region" description="Basic and acidic residues" evidence="7">
    <location>
        <begin position="88"/>
        <end position="98"/>
    </location>
</feature>
<keyword evidence="5 6" id="KW-0233">DNA recombination</keyword>
<name>A0ABM8D120_9NOCA</name>